<feature type="compositionally biased region" description="Basic and acidic residues" evidence="1">
    <location>
        <begin position="85"/>
        <end position="108"/>
    </location>
</feature>
<dbReference type="EMBL" id="JANBPY010003483">
    <property type="protein sequence ID" value="KAJ1951596.1"/>
    <property type="molecule type" value="Genomic_DNA"/>
</dbReference>
<protein>
    <submittedName>
        <fullName evidence="2">Uncharacterized protein</fullName>
    </submittedName>
</protein>
<name>A0A9W8E044_9FUNG</name>
<dbReference type="AlphaFoldDB" id="A0A9W8E044"/>
<comment type="caution">
    <text evidence="2">The sequence shown here is derived from an EMBL/GenBank/DDBJ whole genome shotgun (WGS) entry which is preliminary data.</text>
</comment>
<evidence type="ECO:0000313" key="3">
    <source>
        <dbReference type="Proteomes" id="UP001150925"/>
    </source>
</evidence>
<gene>
    <name evidence="2" type="ORF">IWQ62_006411</name>
</gene>
<proteinExistence type="predicted"/>
<feature type="compositionally biased region" description="Acidic residues" evidence="1">
    <location>
        <begin position="154"/>
        <end position="175"/>
    </location>
</feature>
<organism evidence="2 3">
    <name type="scientific">Dispira parvispora</name>
    <dbReference type="NCBI Taxonomy" id="1520584"/>
    <lineage>
        <taxon>Eukaryota</taxon>
        <taxon>Fungi</taxon>
        <taxon>Fungi incertae sedis</taxon>
        <taxon>Zoopagomycota</taxon>
        <taxon>Kickxellomycotina</taxon>
        <taxon>Dimargaritomycetes</taxon>
        <taxon>Dimargaritales</taxon>
        <taxon>Dimargaritaceae</taxon>
        <taxon>Dispira</taxon>
    </lineage>
</organism>
<reference evidence="2" key="1">
    <citation type="submission" date="2022-07" db="EMBL/GenBank/DDBJ databases">
        <title>Phylogenomic reconstructions and comparative analyses of Kickxellomycotina fungi.</title>
        <authorList>
            <person name="Reynolds N.K."/>
            <person name="Stajich J.E."/>
            <person name="Barry K."/>
            <person name="Grigoriev I.V."/>
            <person name="Crous P."/>
            <person name="Smith M.E."/>
        </authorList>
    </citation>
    <scope>NUCLEOTIDE SEQUENCE</scope>
    <source>
        <strain evidence="2">RSA 1196</strain>
    </source>
</reference>
<dbReference type="OrthoDB" id="10474146at2759"/>
<feature type="region of interest" description="Disordered" evidence="1">
    <location>
        <begin position="1"/>
        <end position="193"/>
    </location>
</feature>
<feature type="compositionally biased region" description="Low complexity" evidence="1">
    <location>
        <begin position="15"/>
        <end position="26"/>
    </location>
</feature>
<evidence type="ECO:0000256" key="1">
    <source>
        <dbReference type="SAM" id="MobiDB-lite"/>
    </source>
</evidence>
<sequence length="272" mass="30749">MLAREPSMSDREEYSSPSSYESDSLSAVAENDAVMTDGSGSDDDAAPEAVSMGAARSMVQMAERRKEIHLQEEQKKLREKKLRRAEKQRQTAEEKRQKQKKQAENVAKEEEDTAMEFTDSTAALPLDLLEQAEAAEKDVTRGANTHVKFPGELAQEDYDMVDTEESDGDSDDSESVDIAWSRKAHQQDDQSTREIQGIQVAVLPKAKSGLHGEGKSVTTEQLQQLAQLRAFRRSTNIPRKDYSRNEGKHRYLRKMYKAGKLNPANLKDRFYF</sequence>
<dbReference type="Proteomes" id="UP001150925">
    <property type="component" value="Unassembled WGS sequence"/>
</dbReference>
<feature type="compositionally biased region" description="Basic and acidic residues" evidence="1">
    <location>
        <begin position="62"/>
        <end position="76"/>
    </location>
</feature>
<evidence type="ECO:0000313" key="2">
    <source>
        <dbReference type="EMBL" id="KAJ1951596.1"/>
    </source>
</evidence>
<accession>A0A9W8E044</accession>
<keyword evidence="3" id="KW-1185">Reference proteome</keyword>